<feature type="compositionally biased region" description="Basic residues" evidence="5">
    <location>
        <begin position="678"/>
        <end position="687"/>
    </location>
</feature>
<evidence type="ECO:0000313" key="9">
    <source>
        <dbReference type="Proteomes" id="UP000250140"/>
    </source>
</evidence>
<dbReference type="InterPro" id="IPR000228">
    <property type="entry name" value="RNA3'_term_phos_cyc"/>
</dbReference>
<sequence length="726" mass="76958">MSDETKQPLLRFAGQKALIHRLVLSTLTGRPIRISQIRSSSPTNPGLAPHEVSFLRLLESVTNGSNIEFSYTGTTLVFRPGLITGSAEGLGASGGVLRHELPEGCTRGISYFLIPLCLLAPFSKAQVSVLFTGPGVITSATPSGDVSVDTVRTAILPLFSQFGISNNIELRILKRSSPGPGGKGGAGEVQLVFGHQVRLPKTIHLLNPGRVKKIRGVAYATGVAGSNNARMIDTARGVLNQFVPDTYIFSDVSSAPFLPVQDKANPGAKRKIGIGFGISLVAESSTGCLYSADVASPPAGGQPPEDIGKQCAYQLLEAISQGGCVSAVAAPTMLSLMAMGSEDVGRLQMGRHVLGTEEIIGLGRDLRAFGASGWGLRDAGGEDGDIIKNPPRIIMPILSRTSAKLLRQVAGEPHADNECHDETYTGPSGVEKPPIDLAADPISSGDEEPLPFSSSPPPAVYEPPSRYAGHRLGIPKRGVFSRKVARKDQELTKDGVTETDNRGSGLPKGKSAGGIHSHGSGDLDDFGEMTGPPAKKRKQNYTANVHASSRPIMSGASSKIYGWENSNGFKQPPSKLELGKKKSTGFKVPKPHPFEQPKNALKARGFKNPPAPSDTSSSSAVSDDTEATNKNNSQNTQTTYEEETFDPAPCATSKREWRSIRRQAQEDSENTLSTSKTHSSKTRRPLGLRKPTATSKSPKKGVKKGSKDSSNCSESGATKPGFRMPA</sequence>
<dbReference type="InterPro" id="IPR036553">
    <property type="entry name" value="RPTC_insert"/>
</dbReference>
<dbReference type="Pfam" id="PF05189">
    <property type="entry name" value="RTC_insert"/>
    <property type="match status" value="1"/>
</dbReference>
<feature type="region of interest" description="Disordered" evidence="5">
    <location>
        <begin position="484"/>
        <end position="726"/>
    </location>
</feature>
<protein>
    <submittedName>
        <fullName evidence="8">18S rRNA biogenesis protein</fullName>
    </submittedName>
</protein>
<dbReference type="EMBL" id="KV748581">
    <property type="protein sequence ID" value="OCL14395.1"/>
    <property type="molecule type" value="Genomic_DNA"/>
</dbReference>
<dbReference type="Gene3D" id="3.65.10.20">
    <property type="entry name" value="RNA 3'-terminal phosphate cyclase domain"/>
    <property type="match status" value="1"/>
</dbReference>
<feature type="domain" description="RNA 3'-terminal phosphate cyclase insert" evidence="7">
    <location>
        <begin position="207"/>
        <end position="320"/>
    </location>
</feature>
<name>A0A8E2FC14_9PEZI</name>
<evidence type="ECO:0000259" key="6">
    <source>
        <dbReference type="Pfam" id="PF01137"/>
    </source>
</evidence>
<dbReference type="OrthoDB" id="1911237at2759"/>
<dbReference type="InterPro" id="IPR037136">
    <property type="entry name" value="RNA3'_phos_cyclase_dom_sf"/>
</dbReference>
<evidence type="ECO:0000256" key="2">
    <source>
        <dbReference type="ARBA" id="ARBA00007089"/>
    </source>
</evidence>
<dbReference type="SUPFAM" id="SSF55205">
    <property type="entry name" value="EPT/RTPC-like"/>
    <property type="match status" value="1"/>
</dbReference>
<dbReference type="PANTHER" id="PTHR11096:SF1">
    <property type="entry name" value="RNA 3'-TERMINAL PHOSPHATE CYCLASE-LIKE PROTEIN"/>
    <property type="match status" value="1"/>
</dbReference>
<dbReference type="PANTHER" id="PTHR11096">
    <property type="entry name" value="RNA 3' TERMINAL PHOSPHATE CYCLASE"/>
    <property type="match status" value="1"/>
</dbReference>
<feature type="region of interest" description="Disordered" evidence="5">
    <location>
        <begin position="412"/>
        <end position="458"/>
    </location>
</feature>
<evidence type="ECO:0000256" key="3">
    <source>
        <dbReference type="ARBA" id="ARBA00022517"/>
    </source>
</evidence>
<feature type="compositionally biased region" description="Low complexity" evidence="5">
    <location>
        <begin position="613"/>
        <end position="639"/>
    </location>
</feature>
<proteinExistence type="inferred from homology"/>
<feature type="domain" description="RNA 3'-terminal phosphate cyclase" evidence="6">
    <location>
        <begin position="11"/>
        <end position="342"/>
    </location>
</feature>
<dbReference type="InterPro" id="IPR013792">
    <property type="entry name" value="RNA3'P_cycl/enolpyr_Trfase_a/b"/>
</dbReference>
<organism evidence="8 9">
    <name type="scientific">Glonium stellatum</name>
    <dbReference type="NCBI Taxonomy" id="574774"/>
    <lineage>
        <taxon>Eukaryota</taxon>
        <taxon>Fungi</taxon>
        <taxon>Dikarya</taxon>
        <taxon>Ascomycota</taxon>
        <taxon>Pezizomycotina</taxon>
        <taxon>Dothideomycetes</taxon>
        <taxon>Pleosporomycetidae</taxon>
        <taxon>Gloniales</taxon>
        <taxon>Gloniaceae</taxon>
        <taxon>Glonium</taxon>
    </lineage>
</organism>
<accession>A0A8E2FC14</accession>
<feature type="non-terminal residue" evidence="8">
    <location>
        <position position="726"/>
    </location>
</feature>
<dbReference type="CDD" id="cd00875">
    <property type="entry name" value="RNA_Cyclase_Class_I"/>
    <property type="match status" value="1"/>
</dbReference>
<evidence type="ECO:0000256" key="4">
    <source>
        <dbReference type="ARBA" id="ARBA00023242"/>
    </source>
</evidence>
<dbReference type="FunFam" id="3.30.360.20:FF:000004">
    <property type="entry name" value="18S rRNA biogenesis protein"/>
    <property type="match status" value="1"/>
</dbReference>
<comment type="subcellular location">
    <subcellularLocation>
        <location evidence="1">Nucleus</location>
        <location evidence="1">Nucleolus</location>
    </subcellularLocation>
</comment>
<dbReference type="InterPro" id="IPR013791">
    <property type="entry name" value="RNA3'-term_phos_cycl_insert"/>
</dbReference>
<reference evidence="8 9" key="1">
    <citation type="journal article" date="2016" name="Nat. Commun.">
        <title>Ectomycorrhizal ecology is imprinted in the genome of the dominant symbiotic fungus Cenococcum geophilum.</title>
        <authorList>
            <consortium name="DOE Joint Genome Institute"/>
            <person name="Peter M."/>
            <person name="Kohler A."/>
            <person name="Ohm R.A."/>
            <person name="Kuo A."/>
            <person name="Krutzmann J."/>
            <person name="Morin E."/>
            <person name="Arend M."/>
            <person name="Barry K.W."/>
            <person name="Binder M."/>
            <person name="Choi C."/>
            <person name="Clum A."/>
            <person name="Copeland A."/>
            <person name="Grisel N."/>
            <person name="Haridas S."/>
            <person name="Kipfer T."/>
            <person name="LaButti K."/>
            <person name="Lindquist E."/>
            <person name="Lipzen A."/>
            <person name="Maire R."/>
            <person name="Meier B."/>
            <person name="Mihaltcheva S."/>
            <person name="Molinier V."/>
            <person name="Murat C."/>
            <person name="Poggeler S."/>
            <person name="Quandt C.A."/>
            <person name="Sperisen C."/>
            <person name="Tritt A."/>
            <person name="Tisserant E."/>
            <person name="Crous P.W."/>
            <person name="Henrissat B."/>
            <person name="Nehls U."/>
            <person name="Egli S."/>
            <person name="Spatafora J.W."/>
            <person name="Grigoriev I.V."/>
            <person name="Martin F.M."/>
        </authorList>
    </citation>
    <scope>NUCLEOTIDE SEQUENCE [LARGE SCALE GENOMIC DNA]</scope>
    <source>
        <strain evidence="8 9">CBS 207.34</strain>
    </source>
</reference>
<evidence type="ECO:0000313" key="8">
    <source>
        <dbReference type="EMBL" id="OCL14395.1"/>
    </source>
</evidence>
<dbReference type="InterPro" id="IPR016443">
    <property type="entry name" value="RNA3'_term_phos_cyc_type_2"/>
</dbReference>
<dbReference type="GO" id="GO:0005730">
    <property type="term" value="C:nucleolus"/>
    <property type="evidence" value="ECO:0007669"/>
    <property type="project" value="UniProtKB-SubCell"/>
</dbReference>
<comment type="similarity">
    <text evidence="2">Belongs to the RNA 3'-terminal cyclase family. Type 2 subfamily.</text>
</comment>
<feature type="compositionally biased region" description="Basic and acidic residues" evidence="5">
    <location>
        <begin position="653"/>
        <end position="665"/>
    </location>
</feature>
<feature type="compositionally biased region" description="Basic and acidic residues" evidence="5">
    <location>
        <begin position="486"/>
        <end position="501"/>
    </location>
</feature>
<dbReference type="GO" id="GO:0004521">
    <property type="term" value="F:RNA endonuclease activity"/>
    <property type="evidence" value="ECO:0007669"/>
    <property type="project" value="TreeGrafter"/>
</dbReference>
<evidence type="ECO:0000259" key="7">
    <source>
        <dbReference type="Pfam" id="PF05189"/>
    </source>
</evidence>
<keyword evidence="4" id="KW-0539">Nucleus</keyword>
<feature type="compositionally biased region" description="Basic and acidic residues" evidence="5">
    <location>
        <begin position="413"/>
        <end position="423"/>
    </location>
</feature>
<dbReference type="NCBIfam" id="TIGR03400">
    <property type="entry name" value="18S_RNA_Rcl1p"/>
    <property type="match status" value="1"/>
</dbReference>
<dbReference type="Proteomes" id="UP000250140">
    <property type="component" value="Unassembled WGS sequence"/>
</dbReference>
<evidence type="ECO:0000256" key="1">
    <source>
        <dbReference type="ARBA" id="ARBA00004604"/>
    </source>
</evidence>
<keyword evidence="9" id="KW-1185">Reference proteome</keyword>
<dbReference type="InterPro" id="IPR023797">
    <property type="entry name" value="RNA3'_phos_cyclase_dom"/>
</dbReference>
<evidence type="ECO:0000256" key="5">
    <source>
        <dbReference type="SAM" id="MobiDB-lite"/>
    </source>
</evidence>
<keyword evidence="3" id="KW-0690">Ribosome biogenesis</keyword>
<dbReference type="GO" id="GO:0000479">
    <property type="term" value="P:endonucleolytic cleavage of tricistronic rRNA transcript (SSU-rRNA, 5.8S rRNA, LSU-rRNA)"/>
    <property type="evidence" value="ECO:0007669"/>
    <property type="project" value="TreeGrafter"/>
</dbReference>
<dbReference type="Gene3D" id="3.30.360.20">
    <property type="entry name" value="RNA 3'-terminal phosphate cyclase, insert domain"/>
    <property type="match status" value="1"/>
</dbReference>
<dbReference type="Pfam" id="PF01137">
    <property type="entry name" value="RTC"/>
    <property type="match status" value="1"/>
</dbReference>
<dbReference type="AlphaFoldDB" id="A0A8E2FC14"/>
<gene>
    <name evidence="8" type="ORF">AOQ84DRAFT_358958</name>
</gene>